<dbReference type="EMBL" id="KV750766">
    <property type="protein sequence ID" value="OCL03317.1"/>
    <property type="molecule type" value="Genomic_DNA"/>
</dbReference>
<gene>
    <name evidence="2" type="ORF">AOQ84DRAFT_153372</name>
</gene>
<keyword evidence="1" id="KW-0472">Membrane</keyword>
<organism evidence="2 3">
    <name type="scientific">Glonium stellatum</name>
    <dbReference type="NCBI Taxonomy" id="574774"/>
    <lineage>
        <taxon>Eukaryota</taxon>
        <taxon>Fungi</taxon>
        <taxon>Dikarya</taxon>
        <taxon>Ascomycota</taxon>
        <taxon>Pezizomycotina</taxon>
        <taxon>Dothideomycetes</taxon>
        <taxon>Pleosporomycetidae</taxon>
        <taxon>Gloniales</taxon>
        <taxon>Gloniaceae</taxon>
        <taxon>Glonium</taxon>
    </lineage>
</organism>
<dbReference type="Proteomes" id="UP000250140">
    <property type="component" value="Unassembled WGS sequence"/>
</dbReference>
<feature type="transmembrane region" description="Helical" evidence="1">
    <location>
        <begin position="153"/>
        <end position="169"/>
    </location>
</feature>
<protein>
    <recommendedName>
        <fullName evidence="4">Transmembrane protein</fullName>
    </recommendedName>
</protein>
<keyword evidence="3" id="KW-1185">Reference proteome</keyword>
<evidence type="ECO:0000313" key="2">
    <source>
        <dbReference type="EMBL" id="OCL03317.1"/>
    </source>
</evidence>
<sequence length="180" mass="19673">MVVVVTVGGEGVGEAERWLGSMVCAWLGVTSLPLPRVTRPYRTLRPSHASTDLTPLYLAPPLCGLRSYVAHRLSSSLGSLSFKKRKATHDLTVSLDSQRRQNSSDPHSVPSAFSDFLHPAIQPRRFSTYFVLSTVLTGFLFFLFCIWRSGEGGAFSCVSFALFFFVLGSDSKGLESGFSA</sequence>
<proteinExistence type="predicted"/>
<evidence type="ECO:0008006" key="4">
    <source>
        <dbReference type="Google" id="ProtNLM"/>
    </source>
</evidence>
<keyword evidence="1" id="KW-1133">Transmembrane helix</keyword>
<dbReference type="AlphaFoldDB" id="A0A8E2JN90"/>
<accession>A0A8E2JN90</accession>
<evidence type="ECO:0000256" key="1">
    <source>
        <dbReference type="SAM" id="Phobius"/>
    </source>
</evidence>
<feature type="transmembrane region" description="Helical" evidence="1">
    <location>
        <begin position="126"/>
        <end position="147"/>
    </location>
</feature>
<keyword evidence="1" id="KW-0812">Transmembrane</keyword>
<name>A0A8E2JN90_9PEZI</name>
<reference evidence="2 3" key="1">
    <citation type="journal article" date="2016" name="Nat. Commun.">
        <title>Ectomycorrhizal ecology is imprinted in the genome of the dominant symbiotic fungus Cenococcum geophilum.</title>
        <authorList>
            <consortium name="DOE Joint Genome Institute"/>
            <person name="Peter M."/>
            <person name="Kohler A."/>
            <person name="Ohm R.A."/>
            <person name="Kuo A."/>
            <person name="Krutzmann J."/>
            <person name="Morin E."/>
            <person name="Arend M."/>
            <person name="Barry K.W."/>
            <person name="Binder M."/>
            <person name="Choi C."/>
            <person name="Clum A."/>
            <person name="Copeland A."/>
            <person name="Grisel N."/>
            <person name="Haridas S."/>
            <person name="Kipfer T."/>
            <person name="LaButti K."/>
            <person name="Lindquist E."/>
            <person name="Lipzen A."/>
            <person name="Maire R."/>
            <person name="Meier B."/>
            <person name="Mihaltcheva S."/>
            <person name="Molinier V."/>
            <person name="Murat C."/>
            <person name="Poggeler S."/>
            <person name="Quandt C.A."/>
            <person name="Sperisen C."/>
            <person name="Tritt A."/>
            <person name="Tisserant E."/>
            <person name="Crous P.W."/>
            <person name="Henrissat B."/>
            <person name="Nehls U."/>
            <person name="Egli S."/>
            <person name="Spatafora J.W."/>
            <person name="Grigoriev I.V."/>
            <person name="Martin F.M."/>
        </authorList>
    </citation>
    <scope>NUCLEOTIDE SEQUENCE [LARGE SCALE GENOMIC DNA]</scope>
    <source>
        <strain evidence="2 3">CBS 207.34</strain>
    </source>
</reference>
<evidence type="ECO:0000313" key="3">
    <source>
        <dbReference type="Proteomes" id="UP000250140"/>
    </source>
</evidence>